<feature type="transmembrane region" description="Helical" evidence="2">
    <location>
        <begin position="6"/>
        <end position="24"/>
    </location>
</feature>
<evidence type="ECO:0000313" key="3">
    <source>
        <dbReference type="EMBL" id="MDR6868891.1"/>
    </source>
</evidence>
<organism evidence="3 4">
    <name type="scientific">Microbacterium resistens</name>
    <dbReference type="NCBI Taxonomy" id="156977"/>
    <lineage>
        <taxon>Bacteria</taxon>
        <taxon>Bacillati</taxon>
        <taxon>Actinomycetota</taxon>
        <taxon>Actinomycetes</taxon>
        <taxon>Micrococcales</taxon>
        <taxon>Microbacteriaceae</taxon>
        <taxon>Microbacterium</taxon>
    </lineage>
</organism>
<name>A0ABU1SH13_9MICO</name>
<feature type="coiled-coil region" evidence="1">
    <location>
        <begin position="33"/>
        <end position="101"/>
    </location>
</feature>
<keyword evidence="4" id="KW-1185">Reference proteome</keyword>
<dbReference type="EMBL" id="JAVDUM010000019">
    <property type="protein sequence ID" value="MDR6868891.1"/>
    <property type="molecule type" value="Genomic_DNA"/>
</dbReference>
<accession>A0ABU1SH13</accession>
<keyword evidence="2" id="KW-0812">Transmembrane</keyword>
<feature type="transmembrane region" description="Helical" evidence="2">
    <location>
        <begin position="142"/>
        <end position="162"/>
    </location>
</feature>
<reference evidence="3 4" key="1">
    <citation type="submission" date="2023-07" db="EMBL/GenBank/DDBJ databases">
        <title>Sorghum-associated microbial communities from plants grown in Nebraska, USA.</title>
        <authorList>
            <person name="Schachtman D."/>
        </authorList>
    </citation>
    <scope>NUCLEOTIDE SEQUENCE [LARGE SCALE GENOMIC DNA]</scope>
    <source>
        <strain evidence="3 4">2980</strain>
    </source>
</reference>
<feature type="transmembrane region" description="Helical" evidence="2">
    <location>
        <begin position="115"/>
        <end position="136"/>
    </location>
</feature>
<keyword evidence="1" id="KW-0175">Coiled coil</keyword>
<comment type="caution">
    <text evidence="3">The sequence shown here is derived from an EMBL/GenBank/DDBJ whole genome shotgun (WGS) entry which is preliminary data.</text>
</comment>
<proteinExistence type="predicted"/>
<dbReference type="Proteomes" id="UP001259347">
    <property type="component" value="Unassembled WGS sequence"/>
</dbReference>
<evidence type="ECO:0000256" key="1">
    <source>
        <dbReference type="SAM" id="Coils"/>
    </source>
</evidence>
<sequence length="295" mass="32033">MDGPVLSGGVIALVAALLWLLYFLPSWRGRHQYEAAERNAVRLNRALRVLAETSETPEEVRLELTARTAHAQQRLARRVQSERESAELERLRDELAATRADPAYRRARARRRTRLVATVFLIAGLAALGLGAWQLIATQASVLLWAGAAVSLVSLVVLQRMASVAHRAARRAVVADSAATPVRAQTAAPELHDQGPREWTPRSLPQPMVSVAGSRAHAAQATIDAQERAREAARLAELQRRAELLAPPATAPAEISEAASAKAATVESPYARMGYVDDAEIEAHVRRLLTQRAAG</sequence>
<keyword evidence="2" id="KW-1133">Transmembrane helix</keyword>
<evidence type="ECO:0000256" key="2">
    <source>
        <dbReference type="SAM" id="Phobius"/>
    </source>
</evidence>
<gene>
    <name evidence="3" type="ORF">J2Y69_003517</name>
</gene>
<keyword evidence="2" id="KW-0472">Membrane</keyword>
<evidence type="ECO:0000313" key="4">
    <source>
        <dbReference type="Proteomes" id="UP001259347"/>
    </source>
</evidence>
<evidence type="ECO:0008006" key="5">
    <source>
        <dbReference type="Google" id="ProtNLM"/>
    </source>
</evidence>
<protein>
    <recommendedName>
        <fullName evidence="5">Large exoprotein</fullName>
    </recommendedName>
</protein>